<feature type="compositionally biased region" description="Low complexity" evidence="4">
    <location>
        <begin position="313"/>
        <end position="336"/>
    </location>
</feature>
<feature type="domain" description="PH" evidence="5">
    <location>
        <begin position="1629"/>
        <end position="1740"/>
    </location>
</feature>
<dbReference type="GO" id="GO:0005085">
    <property type="term" value="F:guanyl-nucleotide exchange factor activity"/>
    <property type="evidence" value="ECO:0007669"/>
    <property type="project" value="UniProtKB-KW"/>
</dbReference>
<feature type="region of interest" description="Disordered" evidence="4">
    <location>
        <begin position="304"/>
        <end position="339"/>
    </location>
</feature>
<dbReference type="eggNOG" id="KOG0689">
    <property type="taxonomic scope" value="Eukaryota"/>
</dbReference>
<dbReference type="PROSITE" id="PS50003">
    <property type="entry name" value="PH_DOMAIN"/>
    <property type="match status" value="1"/>
</dbReference>
<evidence type="ECO:0000259" key="6">
    <source>
        <dbReference type="PROSITE" id="PS50010"/>
    </source>
</evidence>
<feature type="domain" description="DH" evidence="6">
    <location>
        <begin position="1433"/>
        <end position="1617"/>
    </location>
</feature>
<evidence type="ECO:0000259" key="5">
    <source>
        <dbReference type="PROSITE" id="PS50003"/>
    </source>
</evidence>
<dbReference type="InterPro" id="IPR055251">
    <property type="entry name" value="SOS1_NGEF_PH"/>
</dbReference>
<feature type="region of interest" description="Disordered" evidence="4">
    <location>
        <begin position="904"/>
        <end position="936"/>
    </location>
</feature>
<dbReference type="PANTHER" id="PTHR45845">
    <property type="entry name" value="RHO GUANINE NUCLEOTIDE EXCHANGE FACTOR-RELATED"/>
    <property type="match status" value="1"/>
</dbReference>
<dbReference type="SMR" id="B3M609"/>
<dbReference type="KEGG" id="dan:6493522"/>
<feature type="compositionally biased region" description="Low complexity" evidence="4">
    <location>
        <begin position="796"/>
        <end position="806"/>
    </location>
</feature>
<evidence type="ECO:0000256" key="3">
    <source>
        <dbReference type="SAM" id="Coils"/>
    </source>
</evidence>
<feature type="compositionally biased region" description="Low complexity" evidence="4">
    <location>
        <begin position="1805"/>
        <end position="1827"/>
    </location>
</feature>
<dbReference type="GO" id="GO:0007480">
    <property type="term" value="P:imaginal disc-derived leg morphogenesis"/>
    <property type="evidence" value="ECO:0007669"/>
    <property type="project" value="EnsemblMetazoa"/>
</dbReference>
<dbReference type="PANTHER" id="PTHR45845:SF3">
    <property type="entry name" value="PURATROPHIN-1-LIKE, ISOFORM A"/>
    <property type="match status" value="1"/>
</dbReference>
<dbReference type="GO" id="GO:1904059">
    <property type="term" value="P:regulation of locomotor rhythm"/>
    <property type="evidence" value="ECO:0007669"/>
    <property type="project" value="EnsemblMetazoa"/>
</dbReference>
<feature type="compositionally biased region" description="Low complexity" evidence="4">
    <location>
        <begin position="1936"/>
        <end position="1962"/>
    </location>
</feature>
<feature type="compositionally biased region" description="Low complexity" evidence="4">
    <location>
        <begin position="631"/>
        <end position="654"/>
    </location>
</feature>
<dbReference type="SUPFAM" id="SSF50729">
    <property type="entry name" value="PH domain-like"/>
    <property type="match status" value="1"/>
</dbReference>
<feature type="compositionally biased region" description="Low complexity" evidence="4">
    <location>
        <begin position="670"/>
        <end position="682"/>
    </location>
</feature>
<feature type="compositionally biased region" description="Low complexity" evidence="4">
    <location>
        <begin position="815"/>
        <end position="844"/>
    </location>
</feature>
<dbReference type="Proteomes" id="UP000007801">
    <property type="component" value="Unassembled WGS sequence"/>
</dbReference>
<dbReference type="CDD" id="cd13242">
    <property type="entry name" value="PH_puratrophin-1"/>
    <property type="match status" value="1"/>
</dbReference>
<dbReference type="STRING" id="7217.B3M609"/>
<dbReference type="EMBL" id="CH902618">
    <property type="protein sequence ID" value="EDV40725.2"/>
    <property type="molecule type" value="Genomic_DNA"/>
</dbReference>
<proteinExistence type="predicted"/>
<gene>
    <name evidence="7" type="primary">Dana\GF10654</name>
    <name evidence="7" type="synonym">dana_GLEANR_10609</name>
    <name evidence="7" type="ORF">GF10654</name>
</gene>
<dbReference type="CDD" id="cd00160">
    <property type="entry name" value="RhoGEF"/>
    <property type="match status" value="1"/>
</dbReference>
<dbReference type="Gene3D" id="1.20.900.10">
    <property type="entry name" value="Dbl homology (DH) domain"/>
    <property type="match status" value="1"/>
</dbReference>
<keyword evidence="8" id="KW-1185">Reference proteome</keyword>
<name>B3M609_DROAN</name>
<sequence length="1985" mass="217757">MFELPSRERIAGGVGVWVQRLIVLALHICQLCRGWSMSFARHRQEALKWIKRRLARRRCRADTNIEAGRAEAEAAVSISVSGSGAGAAVGIGIGIPESSELAEISILNDTQIDVPPGAGVGGGILESPQLLTNGRDMKGARAAPIARNEEVDEVDVEVADQEADPEVAEVEQLSANANYVCCRFPTTTTATATSATSATATLNRSKSRVRSYLKKCRQRLTGQQPKTSSATTTTTTTIILVRNEPATATIEERESEEEDEDVESLGEDDEETEGSASAYTDALPIDCRLSANVEDPDQQAVVELEPEEEVPVEAETQVSELPSSSCGPCSSTSPDPVAVPRQQSVDMEVDADTDDMLARLIDSHLSHIYPVYWARTRAILIQQARERLVCGFDGCLLRFEQGFLCKFAQIAAALRSAHQIGESWLWHPGWPLATPNGALVLQLSDSEIAHALRPAELYLCIKLETSTKTEAETIPRLYAVWRSTRPQETVQSQCIDHENPRQLPLSVLQLEMTTAAAAIMAADGGELPQLLQNLLVSVERSIERVSLNELQMQLHPGQGEDLLDEANNNNNNNSCIGLGIASGINNSSNNSNSNSLVGSPKCGLRRSDLITKNKLFNNRYMLRRLTNRQDSMNSTSSGNSNVSDRSSSSSSSGGEELLTNSIEAKKRSSHGSNSTNNNNNNNEACGTSTSPALPLFCLGNSFPHIDSDEEPCDSGSMEKHQSLETCETELLLPSSIGELPEKLLTSGVYLPGTRTLQGDPLVTVDAACVASAGLNCYELATLLLCYSTIPDRSSCPTPTTPGTTATINGHKSAEQQQQQQQQQLQHQQHHLQQQHQQQQKQQPHPAQQTFTILIAIEKSQHLCVIDLICQSLRLLAKQIGNCEILAVCAEASLLQLCNEQQQQKLKNNNSDRPEPASPSSPSPPSSPSLPSASSPSPSHLVKFISVDQVTTSVAPSQLPTGLLPSVPALSELPGQRHHDAGKWREFFAQLEAFQRQCSAAGGRLVAALSDIRAADLQGLPTRRQLYGQHRALSRALMDSQLHSLRKMGAGQLFLLQELARGITTASGSPSSPRISSPASSPSATPLVVLNPDAAHKLRKVTLLFNEVDRAAQRLEQLTEQRRERLRQLTRQRALEDEISEVTSWLGSDGAENLQKFSQLHWDDESQLRAQEQEFEKYYFIAMKHLAKGRDLHAAALKVSVLSESANNLKAALDQFGHKLELAHERFESVGHLLHLLTQHQRESAGREELQRLAEQLGATALLEKHWPAMRKSHSLPAASSTPATSSGKRVSYRCSSGSSGSFEGGPSGGSCSCWRESRNLEDMDEPEEEEEEQDCDGGDGEEQQSKIADSGVGVCDNCERNPKLARICSCQSLNEKNHDELMEDECFGDRPSKRYIDMHSPMEANAHLQCHGSSLELPKLEELSCLEPKIQKTLLLIMREMIGTERDYVRSLYYVIENYIDELLREDIPQPLRGQRNVIFGNIEKIFEFHNSHFLGELERYERNPLKVGAAFLEMESKFYLYALYNKNKPKSDTLLSEYGSSFFKPKQLQLQDKLDLASYLLKPVQRMGKYALLLQQLVKACRSVEGPALQEIAADVEELQRAEEMVKFQLRHGNDLLAMDSLRDCDVNVKEQGRLLRQNEFLVWQGRGGKKTLRQVFLFEELVLFSKARRFPDHKNLDIYIYKNSIKTSDIGLTAHTGDSATKFEIWFRKRKPDDTWMLQCMSEDIKNAWTEEISKLLWKQAKRNREIRLAEMSSMGIGSKPCLDIRPSNNQISDRSIPLAQLNKTPKLRHSEPGKGSMRRPNSLISESSLSSGTSTTSGSSISGGSSSGHHDGGGGRHSLHFGKLPGPHSTGSTTCSATLELINETQTLKLGKSQSGASGSTKGSEPGGSEGGSGQGLGGSKRHHKRSTTIVSQLSMESGIVSDICVTPDQEQSAAESSRSSWSTSTTSASATSTTSASTVILRRYRSYAHAAESANPDGSGK</sequence>
<evidence type="ECO:0000256" key="2">
    <source>
        <dbReference type="ARBA" id="ARBA00022658"/>
    </source>
</evidence>
<protein>
    <submittedName>
        <fullName evidence="7">Uncharacterized protein, isoform B</fullName>
    </submittedName>
</protein>
<reference evidence="7 8" key="1">
    <citation type="journal article" date="2007" name="Nature">
        <title>Evolution of genes and genomes on the Drosophila phylogeny.</title>
        <authorList>
            <consortium name="Drosophila 12 Genomes Consortium"/>
            <person name="Clark A.G."/>
            <person name="Eisen M.B."/>
            <person name="Smith D.R."/>
            <person name="Bergman C.M."/>
            <person name="Oliver B."/>
            <person name="Markow T.A."/>
            <person name="Kaufman T.C."/>
            <person name="Kellis M."/>
            <person name="Gelbart W."/>
            <person name="Iyer V.N."/>
            <person name="Pollard D.A."/>
            <person name="Sackton T.B."/>
            <person name="Larracuente A.M."/>
            <person name="Singh N.D."/>
            <person name="Abad J.P."/>
            <person name="Abt D.N."/>
            <person name="Adryan B."/>
            <person name="Aguade M."/>
            <person name="Akashi H."/>
            <person name="Anderson W.W."/>
            <person name="Aquadro C.F."/>
            <person name="Ardell D.H."/>
            <person name="Arguello R."/>
            <person name="Artieri C.G."/>
            <person name="Barbash D.A."/>
            <person name="Barker D."/>
            <person name="Barsanti P."/>
            <person name="Batterham P."/>
            <person name="Batzoglou S."/>
            <person name="Begun D."/>
            <person name="Bhutkar A."/>
            <person name="Blanco E."/>
            <person name="Bosak S.A."/>
            <person name="Bradley R.K."/>
            <person name="Brand A.D."/>
            <person name="Brent M.R."/>
            <person name="Brooks A.N."/>
            <person name="Brown R.H."/>
            <person name="Butlin R.K."/>
            <person name="Caggese C."/>
            <person name="Calvi B.R."/>
            <person name="Bernardo de Carvalho A."/>
            <person name="Caspi A."/>
            <person name="Castrezana S."/>
            <person name="Celniker S.E."/>
            <person name="Chang J.L."/>
            <person name="Chapple C."/>
            <person name="Chatterji S."/>
            <person name="Chinwalla A."/>
            <person name="Civetta A."/>
            <person name="Clifton S.W."/>
            <person name="Comeron J.M."/>
            <person name="Costello J.C."/>
            <person name="Coyne J.A."/>
            <person name="Daub J."/>
            <person name="David R.G."/>
            <person name="Delcher A.L."/>
            <person name="Delehaunty K."/>
            <person name="Do C.B."/>
            <person name="Ebling H."/>
            <person name="Edwards K."/>
            <person name="Eickbush T."/>
            <person name="Evans J.D."/>
            <person name="Filipski A."/>
            <person name="Findeiss S."/>
            <person name="Freyhult E."/>
            <person name="Fulton L."/>
            <person name="Fulton R."/>
            <person name="Garcia A.C."/>
            <person name="Gardiner A."/>
            <person name="Garfield D.A."/>
            <person name="Garvin B.E."/>
            <person name="Gibson G."/>
            <person name="Gilbert D."/>
            <person name="Gnerre S."/>
            <person name="Godfrey J."/>
            <person name="Good R."/>
            <person name="Gotea V."/>
            <person name="Gravely B."/>
            <person name="Greenberg A.J."/>
            <person name="Griffiths-Jones S."/>
            <person name="Gross S."/>
            <person name="Guigo R."/>
            <person name="Gustafson E.A."/>
            <person name="Haerty W."/>
            <person name="Hahn M.W."/>
            <person name="Halligan D.L."/>
            <person name="Halpern A.L."/>
            <person name="Halter G.M."/>
            <person name="Han M.V."/>
            <person name="Heger A."/>
            <person name="Hillier L."/>
            <person name="Hinrichs A.S."/>
            <person name="Holmes I."/>
            <person name="Hoskins R.A."/>
            <person name="Hubisz M.J."/>
            <person name="Hultmark D."/>
            <person name="Huntley M.A."/>
            <person name="Jaffe D.B."/>
            <person name="Jagadeeshan S."/>
            <person name="Jeck W.R."/>
            <person name="Johnson J."/>
            <person name="Jones C.D."/>
            <person name="Jordan W.C."/>
            <person name="Karpen G.H."/>
            <person name="Kataoka E."/>
            <person name="Keightley P.D."/>
            <person name="Kheradpour P."/>
            <person name="Kirkness E.F."/>
            <person name="Koerich L.B."/>
            <person name="Kristiansen K."/>
            <person name="Kudrna D."/>
            <person name="Kulathinal R.J."/>
            <person name="Kumar S."/>
            <person name="Kwok R."/>
            <person name="Lander E."/>
            <person name="Langley C.H."/>
            <person name="Lapoint R."/>
            <person name="Lazzaro B.P."/>
            <person name="Lee S.J."/>
            <person name="Levesque L."/>
            <person name="Li R."/>
            <person name="Lin C.F."/>
            <person name="Lin M.F."/>
            <person name="Lindblad-Toh K."/>
            <person name="Llopart A."/>
            <person name="Long M."/>
            <person name="Low L."/>
            <person name="Lozovsky E."/>
            <person name="Lu J."/>
            <person name="Luo M."/>
            <person name="Machado C.A."/>
            <person name="Makalowski W."/>
            <person name="Marzo M."/>
            <person name="Matsuda M."/>
            <person name="Matzkin L."/>
            <person name="McAllister B."/>
            <person name="McBride C.S."/>
            <person name="McKernan B."/>
            <person name="McKernan K."/>
            <person name="Mendez-Lago M."/>
            <person name="Minx P."/>
            <person name="Mollenhauer M.U."/>
            <person name="Montooth K."/>
            <person name="Mount S.M."/>
            <person name="Mu X."/>
            <person name="Myers E."/>
            <person name="Negre B."/>
            <person name="Newfeld S."/>
            <person name="Nielsen R."/>
            <person name="Noor M.A."/>
            <person name="O'Grady P."/>
            <person name="Pachter L."/>
            <person name="Papaceit M."/>
            <person name="Parisi M.J."/>
            <person name="Parisi M."/>
            <person name="Parts L."/>
            <person name="Pedersen J.S."/>
            <person name="Pesole G."/>
            <person name="Phillippy A.M."/>
            <person name="Ponting C.P."/>
            <person name="Pop M."/>
            <person name="Porcelli D."/>
            <person name="Powell J.R."/>
            <person name="Prohaska S."/>
            <person name="Pruitt K."/>
            <person name="Puig M."/>
            <person name="Quesneville H."/>
            <person name="Ram K.R."/>
            <person name="Rand D."/>
            <person name="Rasmussen M.D."/>
            <person name="Reed L.K."/>
            <person name="Reenan R."/>
            <person name="Reily A."/>
            <person name="Remington K.A."/>
            <person name="Rieger T.T."/>
            <person name="Ritchie M.G."/>
            <person name="Robin C."/>
            <person name="Rogers Y.H."/>
            <person name="Rohde C."/>
            <person name="Rozas J."/>
            <person name="Rubenfield M.J."/>
            <person name="Ruiz A."/>
            <person name="Russo S."/>
            <person name="Salzberg S.L."/>
            <person name="Sanchez-Gracia A."/>
            <person name="Saranga D.J."/>
            <person name="Sato H."/>
            <person name="Schaeffer S.W."/>
            <person name="Schatz M.C."/>
            <person name="Schlenke T."/>
            <person name="Schwartz R."/>
            <person name="Segarra C."/>
            <person name="Singh R.S."/>
            <person name="Sirot L."/>
            <person name="Sirota M."/>
            <person name="Sisneros N.B."/>
            <person name="Smith C.D."/>
            <person name="Smith T.F."/>
            <person name="Spieth J."/>
            <person name="Stage D.E."/>
            <person name="Stark A."/>
            <person name="Stephan W."/>
            <person name="Strausberg R.L."/>
            <person name="Strempel S."/>
            <person name="Sturgill D."/>
            <person name="Sutton G."/>
            <person name="Sutton G.G."/>
            <person name="Tao W."/>
            <person name="Teichmann S."/>
            <person name="Tobari Y.N."/>
            <person name="Tomimura Y."/>
            <person name="Tsolas J.M."/>
            <person name="Valente V.L."/>
            <person name="Venter E."/>
            <person name="Venter J.C."/>
            <person name="Vicario S."/>
            <person name="Vieira F.G."/>
            <person name="Vilella A.J."/>
            <person name="Villasante A."/>
            <person name="Walenz B."/>
            <person name="Wang J."/>
            <person name="Wasserman M."/>
            <person name="Watts T."/>
            <person name="Wilson D."/>
            <person name="Wilson R.K."/>
            <person name="Wing R.A."/>
            <person name="Wolfner M.F."/>
            <person name="Wong A."/>
            <person name="Wong G.K."/>
            <person name="Wu C.I."/>
            <person name="Wu G."/>
            <person name="Yamamoto D."/>
            <person name="Yang H.P."/>
            <person name="Yang S.P."/>
            <person name="Yorke J.A."/>
            <person name="Yoshida K."/>
            <person name="Zdobnov E."/>
            <person name="Zhang P."/>
            <person name="Zhang Y."/>
            <person name="Zimin A.V."/>
            <person name="Baldwin J."/>
            <person name="Abdouelleil A."/>
            <person name="Abdulkadir J."/>
            <person name="Abebe A."/>
            <person name="Abera B."/>
            <person name="Abreu J."/>
            <person name="Acer S.C."/>
            <person name="Aftuck L."/>
            <person name="Alexander A."/>
            <person name="An P."/>
            <person name="Anderson E."/>
            <person name="Anderson S."/>
            <person name="Arachi H."/>
            <person name="Azer M."/>
            <person name="Bachantsang P."/>
            <person name="Barry A."/>
            <person name="Bayul T."/>
            <person name="Berlin A."/>
            <person name="Bessette D."/>
            <person name="Bloom T."/>
            <person name="Blye J."/>
            <person name="Boguslavskiy L."/>
            <person name="Bonnet C."/>
            <person name="Boukhgalter B."/>
            <person name="Bourzgui I."/>
            <person name="Brown A."/>
            <person name="Cahill P."/>
            <person name="Channer S."/>
            <person name="Cheshatsang Y."/>
            <person name="Chuda L."/>
            <person name="Citroen M."/>
            <person name="Collymore A."/>
            <person name="Cooke P."/>
            <person name="Costello M."/>
            <person name="D'Aco K."/>
            <person name="Daza R."/>
            <person name="De Haan G."/>
            <person name="DeGray S."/>
            <person name="DeMaso C."/>
            <person name="Dhargay N."/>
            <person name="Dooley K."/>
            <person name="Dooley E."/>
            <person name="Doricent M."/>
            <person name="Dorje P."/>
            <person name="Dorjee K."/>
            <person name="Dupes A."/>
            <person name="Elong R."/>
            <person name="Falk J."/>
            <person name="Farina A."/>
            <person name="Faro S."/>
            <person name="Ferguson D."/>
            <person name="Fisher S."/>
            <person name="Foley C.D."/>
            <person name="Franke A."/>
            <person name="Friedrich D."/>
            <person name="Gadbois L."/>
            <person name="Gearin G."/>
            <person name="Gearin C.R."/>
            <person name="Giannoukos G."/>
            <person name="Goode T."/>
            <person name="Graham J."/>
            <person name="Grandbois E."/>
            <person name="Grewal S."/>
            <person name="Gyaltsen K."/>
            <person name="Hafez N."/>
            <person name="Hagos B."/>
            <person name="Hall J."/>
            <person name="Henson C."/>
            <person name="Hollinger A."/>
            <person name="Honan T."/>
            <person name="Huard M.D."/>
            <person name="Hughes L."/>
            <person name="Hurhula B."/>
            <person name="Husby M.E."/>
            <person name="Kamat A."/>
            <person name="Kanga B."/>
            <person name="Kashin S."/>
            <person name="Khazanovich D."/>
            <person name="Kisner P."/>
            <person name="Lance K."/>
            <person name="Lara M."/>
            <person name="Lee W."/>
            <person name="Lennon N."/>
            <person name="Letendre F."/>
            <person name="LeVine R."/>
            <person name="Lipovsky A."/>
            <person name="Liu X."/>
            <person name="Liu J."/>
            <person name="Liu S."/>
            <person name="Lokyitsang T."/>
            <person name="Lokyitsang Y."/>
            <person name="Lubonja R."/>
            <person name="Lui A."/>
            <person name="MacDonald P."/>
            <person name="Magnisalis V."/>
            <person name="Maru K."/>
            <person name="Matthews C."/>
            <person name="McCusker W."/>
            <person name="McDonough S."/>
            <person name="Mehta T."/>
            <person name="Meldrim J."/>
            <person name="Meneus L."/>
            <person name="Mihai O."/>
            <person name="Mihalev A."/>
            <person name="Mihova T."/>
            <person name="Mittelman R."/>
            <person name="Mlenga V."/>
            <person name="Montmayeur A."/>
            <person name="Mulrain L."/>
            <person name="Navidi A."/>
            <person name="Naylor J."/>
            <person name="Negash T."/>
            <person name="Nguyen T."/>
            <person name="Nguyen N."/>
            <person name="Nicol R."/>
            <person name="Norbu C."/>
            <person name="Norbu N."/>
            <person name="Novod N."/>
            <person name="O'Neill B."/>
            <person name="Osman S."/>
            <person name="Markiewicz E."/>
            <person name="Oyono O.L."/>
            <person name="Patti C."/>
            <person name="Phunkhang P."/>
            <person name="Pierre F."/>
            <person name="Priest M."/>
            <person name="Raghuraman S."/>
            <person name="Rege F."/>
            <person name="Reyes R."/>
            <person name="Rise C."/>
            <person name="Rogov P."/>
            <person name="Ross K."/>
            <person name="Ryan E."/>
            <person name="Settipalli S."/>
            <person name="Shea T."/>
            <person name="Sherpa N."/>
            <person name="Shi L."/>
            <person name="Shih D."/>
            <person name="Sparrow T."/>
            <person name="Spaulding J."/>
            <person name="Stalker J."/>
            <person name="Stange-Thomann N."/>
            <person name="Stavropoulos S."/>
            <person name="Stone C."/>
            <person name="Strader C."/>
            <person name="Tesfaye S."/>
            <person name="Thomson T."/>
            <person name="Thoulutsang Y."/>
            <person name="Thoulutsang D."/>
            <person name="Topham K."/>
            <person name="Topping I."/>
            <person name="Tsamla T."/>
            <person name="Vassiliev H."/>
            <person name="Vo A."/>
            <person name="Wangchuk T."/>
            <person name="Wangdi T."/>
            <person name="Weiand M."/>
            <person name="Wilkinson J."/>
            <person name="Wilson A."/>
            <person name="Yadav S."/>
            <person name="Young G."/>
            <person name="Yu Q."/>
            <person name="Zembek L."/>
            <person name="Zhong D."/>
            <person name="Zimmer A."/>
            <person name="Zwirko Z."/>
            <person name="Jaffe D.B."/>
            <person name="Alvarez P."/>
            <person name="Brockman W."/>
            <person name="Butler J."/>
            <person name="Chin C."/>
            <person name="Gnerre S."/>
            <person name="Grabherr M."/>
            <person name="Kleber M."/>
            <person name="Mauceli E."/>
            <person name="MacCallum I."/>
        </authorList>
    </citation>
    <scope>NUCLEOTIDE SEQUENCE [LARGE SCALE GENOMIC DNA]</scope>
    <source>
        <strain evidence="8">Tucson 14024-0371.13</strain>
    </source>
</reference>
<evidence type="ECO:0000256" key="4">
    <source>
        <dbReference type="SAM" id="MobiDB-lite"/>
    </source>
</evidence>
<keyword evidence="2" id="KW-0344">Guanine-nucleotide releasing factor</keyword>
<dbReference type="InterPro" id="IPR001849">
    <property type="entry name" value="PH_domain"/>
</dbReference>
<dbReference type="InterPro" id="IPR035899">
    <property type="entry name" value="DBL_dom_sf"/>
</dbReference>
<feature type="compositionally biased region" description="Acidic residues" evidence="4">
    <location>
        <begin position="253"/>
        <end position="273"/>
    </location>
</feature>
<feature type="region of interest" description="Disordered" evidence="4">
    <location>
        <begin position="1925"/>
        <end position="1962"/>
    </location>
</feature>
<dbReference type="InterPro" id="IPR000219">
    <property type="entry name" value="DH_dom"/>
</dbReference>
<feature type="coiled-coil region" evidence="3">
    <location>
        <begin position="1100"/>
        <end position="1131"/>
    </location>
</feature>
<feature type="region of interest" description="Disordered" evidence="4">
    <location>
        <begin position="1872"/>
        <end position="1912"/>
    </location>
</feature>
<feature type="compositionally biased region" description="Low complexity" evidence="4">
    <location>
        <begin position="1065"/>
        <end position="1084"/>
    </location>
</feature>
<dbReference type="SUPFAM" id="SSF48065">
    <property type="entry name" value="DBL homology domain (DH-domain)"/>
    <property type="match status" value="1"/>
</dbReference>
<dbReference type="Gene3D" id="2.30.29.30">
    <property type="entry name" value="Pleckstrin-homology domain (PH domain)/Phosphotyrosine-binding domain (PTB)"/>
    <property type="match status" value="1"/>
</dbReference>
<dbReference type="Pfam" id="PF22697">
    <property type="entry name" value="SOS1_NGEF_PH"/>
    <property type="match status" value="1"/>
</dbReference>
<keyword evidence="3" id="KW-0175">Coiled coil</keyword>
<accession>B3M609</accession>
<dbReference type="OrthoDB" id="6152532at2759"/>
<dbReference type="InterPro" id="IPR052231">
    <property type="entry name" value="Rho_GEF_signaling-related"/>
</dbReference>
<feature type="compositionally biased region" description="Gly residues" evidence="4">
    <location>
        <begin position="1888"/>
        <end position="1902"/>
    </location>
</feature>
<dbReference type="FunFam" id="2.30.29.30:FF:000078">
    <property type="entry name" value="Guanine nucleotide exchange factor DBS"/>
    <property type="match status" value="1"/>
</dbReference>
<keyword evidence="1" id="KW-0597">Phosphoprotein</keyword>
<evidence type="ECO:0000256" key="1">
    <source>
        <dbReference type="ARBA" id="ARBA00022553"/>
    </source>
</evidence>
<dbReference type="InParanoid" id="B3M609"/>
<dbReference type="SMART" id="SM00325">
    <property type="entry name" value="RhoGEF"/>
    <property type="match status" value="1"/>
</dbReference>
<dbReference type="PROSITE" id="PS50010">
    <property type="entry name" value="DH_2"/>
    <property type="match status" value="1"/>
</dbReference>
<dbReference type="SMART" id="SM00233">
    <property type="entry name" value="PH"/>
    <property type="match status" value="1"/>
</dbReference>
<feature type="region of interest" description="Disordered" evidence="4">
    <location>
        <begin position="243"/>
        <end position="277"/>
    </location>
</feature>
<feature type="region of interest" description="Disordered" evidence="4">
    <location>
        <begin position="1064"/>
        <end position="1084"/>
    </location>
</feature>
<dbReference type="HOGENOM" id="CLU_001356_5_1_1"/>
<dbReference type="GeneID" id="6493522"/>
<feature type="region of interest" description="Disordered" evidence="4">
    <location>
        <begin position="626"/>
        <end position="685"/>
    </location>
</feature>
<feature type="compositionally biased region" description="Acidic residues" evidence="4">
    <location>
        <begin position="1322"/>
        <end position="1342"/>
    </location>
</feature>
<evidence type="ECO:0000313" key="8">
    <source>
        <dbReference type="Proteomes" id="UP000007801"/>
    </source>
</evidence>
<evidence type="ECO:0000313" key="7">
    <source>
        <dbReference type="EMBL" id="EDV40725.2"/>
    </source>
</evidence>
<dbReference type="Pfam" id="PF00621">
    <property type="entry name" value="RhoGEF"/>
    <property type="match status" value="1"/>
</dbReference>
<organism evidence="7 8">
    <name type="scientific">Drosophila ananassae</name>
    <name type="common">Fruit fly</name>
    <dbReference type="NCBI Taxonomy" id="7217"/>
    <lineage>
        <taxon>Eukaryota</taxon>
        <taxon>Metazoa</taxon>
        <taxon>Ecdysozoa</taxon>
        <taxon>Arthropoda</taxon>
        <taxon>Hexapoda</taxon>
        <taxon>Insecta</taxon>
        <taxon>Pterygota</taxon>
        <taxon>Neoptera</taxon>
        <taxon>Endopterygota</taxon>
        <taxon>Diptera</taxon>
        <taxon>Brachycera</taxon>
        <taxon>Muscomorpha</taxon>
        <taxon>Ephydroidea</taxon>
        <taxon>Drosophilidae</taxon>
        <taxon>Drosophila</taxon>
        <taxon>Sophophora</taxon>
    </lineage>
</organism>
<feature type="region of interest" description="Disordered" evidence="4">
    <location>
        <begin position="1318"/>
        <end position="1348"/>
    </location>
</feature>
<feature type="region of interest" description="Disordered" evidence="4">
    <location>
        <begin position="793"/>
        <end position="844"/>
    </location>
</feature>
<feature type="compositionally biased region" description="Pro residues" evidence="4">
    <location>
        <begin position="915"/>
        <end position="927"/>
    </location>
</feature>
<dbReference type="GO" id="GO:0048812">
    <property type="term" value="P:neuron projection morphogenesis"/>
    <property type="evidence" value="ECO:0007669"/>
    <property type="project" value="EnsemblMetazoa"/>
</dbReference>
<dbReference type="InterPro" id="IPR011993">
    <property type="entry name" value="PH-like_dom_sf"/>
</dbReference>
<dbReference type="FunFam" id="1.20.900.10:FF:000028">
    <property type="entry name" value="Puratrophin-1-like, isoform D"/>
    <property type="match status" value="1"/>
</dbReference>
<feature type="region of interest" description="Disordered" evidence="4">
    <location>
        <begin position="1778"/>
        <end position="1857"/>
    </location>
</feature>